<dbReference type="InterPro" id="IPR040739">
    <property type="entry name" value="RlmM_FDX"/>
</dbReference>
<evidence type="ECO:0000313" key="10">
    <source>
        <dbReference type="EMBL" id="UXI67658.1"/>
    </source>
</evidence>
<dbReference type="InterPro" id="IPR048646">
    <property type="entry name" value="RlmM_THUMP-like"/>
</dbReference>
<gene>
    <name evidence="6 10" type="primary">rlmM</name>
    <name evidence="10" type="ORF">N4264_23430</name>
</gene>
<dbReference type="InterPro" id="IPR011224">
    <property type="entry name" value="rRNA_MeTrfase_M"/>
</dbReference>
<dbReference type="RefSeq" id="WP_261694628.1">
    <property type="nucleotide sequence ID" value="NZ_CP104694.1"/>
</dbReference>
<sequence length="358" mass="40196">MSHPLASGVLVYCRSGFEGEAAQELDTVAAHAGVAGFARTERGAGFAEFVLVEPMPAEALLQAIGWPRLVFARQAVAVLDQLKGLPREDRLTPLLAELPTDFAVADAWVESPDTDDGKALTAFCRSFGNALVQALKRDARLVRDSPWRLHALFPHGDRCFLAVAHTALCAPWPLGIPRLKFPRNAPSRSTLKLDEAIQVLLTPGERERWFKSGMTAVDLGAAPGGWTWQLVRRALHVTAVDNGPMQEELMAGGHVTHLREDGFRYQPKRRVDWMVCDMVEQPRRVAERMGEWLAEGWCQRSIFNLKLPMKKRYTEVQQAFERIHALVHRRGGQVELRAKQLYHDREEITVFARVLAEK</sequence>
<dbReference type="GO" id="GO:0008168">
    <property type="term" value="F:methyltransferase activity"/>
    <property type="evidence" value="ECO:0007669"/>
    <property type="project" value="UniProtKB-KW"/>
</dbReference>
<evidence type="ECO:0000313" key="11">
    <source>
        <dbReference type="Proteomes" id="UP001064632"/>
    </source>
</evidence>
<dbReference type="InterPro" id="IPR029063">
    <property type="entry name" value="SAM-dependent_MTases_sf"/>
</dbReference>
<evidence type="ECO:0000256" key="1">
    <source>
        <dbReference type="ARBA" id="ARBA00022490"/>
    </source>
</evidence>
<keyword evidence="4 6" id="KW-0808">Transferase</keyword>
<dbReference type="Gene3D" id="3.30.70.2810">
    <property type="match status" value="1"/>
</dbReference>
<evidence type="ECO:0000256" key="2">
    <source>
        <dbReference type="ARBA" id="ARBA00022552"/>
    </source>
</evidence>
<dbReference type="Pfam" id="PF21239">
    <property type="entry name" value="RLMM_N"/>
    <property type="match status" value="1"/>
</dbReference>
<feature type="binding site" evidence="6">
    <location>
        <position position="261"/>
    </location>
    <ligand>
        <name>S-adenosyl-L-methionine</name>
        <dbReference type="ChEBI" id="CHEBI:59789"/>
    </ligand>
</feature>
<protein>
    <recommendedName>
        <fullName evidence="6">Ribosomal RNA large subunit methyltransferase M</fullName>
        <ecNumber evidence="6">2.1.1.186</ecNumber>
    </recommendedName>
    <alternativeName>
        <fullName evidence="6">23S rRNA (cytidine2498-2'-O)-methyltransferase</fullName>
    </alternativeName>
    <alternativeName>
        <fullName evidence="6">23S rRNA 2'-O-ribose methyltransferase RlmM</fullName>
    </alternativeName>
</protein>
<dbReference type="Proteomes" id="UP001064632">
    <property type="component" value="Chromosome"/>
</dbReference>
<reference evidence="10" key="1">
    <citation type="submission" date="2022-09" db="EMBL/GenBank/DDBJ databases">
        <title>Tahibacter sp. nov., isolated from a fresh water.</title>
        <authorList>
            <person name="Baek J.H."/>
            <person name="Lee J.K."/>
            <person name="Kim J.M."/>
            <person name="Jeon C.O."/>
        </authorList>
    </citation>
    <scope>NUCLEOTIDE SEQUENCE</scope>
    <source>
        <strain evidence="10">W38</strain>
    </source>
</reference>
<evidence type="ECO:0000259" key="8">
    <source>
        <dbReference type="Pfam" id="PF18125"/>
    </source>
</evidence>
<dbReference type="PANTHER" id="PTHR37524">
    <property type="entry name" value="RIBOSOMAL RNA LARGE SUBUNIT METHYLTRANSFERASE M"/>
    <property type="match status" value="1"/>
</dbReference>
<dbReference type="InterPro" id="IPR002877">
    <property type="entry name" value="RNA_MeTrfase_FtsJ_dom"/>
</dbReference>
<dbReference type="Pfam" id="PF18125">
    <property type="entry name" value="RlmM_FDX"/>
    <property type="match status" value="1"/>
</dbReference>
<evidence type="ECO:0000259" key="9">
    <source>
        <dbReference type="Pfam" id="PF21239"/>
    </source>
</evidence>
<evidence type="ECO:0000256" key="5">
    <source>
        <dbReference type="ARBA" id="ARBA00022691"/>
    </source>
</evidence>
<dbReference type="PIRSF" id="PIRSF028774">
    <property type="entry name" value="UCP028774"/>
    <property type="match status" value="1"/>
</dbReference>
<dbReference type="NCBIfam" id="NF008734">
    <property type="entry name" value="PRK11760.1"/>
    <property type="match status" value="1"/>
</dbReference>
<comment type="subunit">
    <text evidence="6">Monomer.</text>
</comment>
<dbReference type="Gene3D" id="3.40.50.150">
    <property type="entry name" value="Vaccinia Virus protein VP39"/>
    <property type="match status" value="1"/>
</dbReference>
<dbReference type="EC" id="2.1.1.186" evidence="6"/>
<feature type="domain" description="Ribosomal RNA methyltransferase FtsJ" evidence="7">
    <location>
        <begin position="187"/>
        <end position="280"/>
    </location>
</feature>
<dbReference type="PANTHER" id="PTHR37524:SF2">
    <property type="entry name" value="RIBOSOMAL RNA METHYLTRANSFERASE FTSJ DOMAIN-CONTAINING PROTEIN"/>
    <property type="match status" value="1"/>
</dbReference>
<evidence type="ECO:0000256" key="6">
    <source>
        <dbReference type="HAMAP-Rule" id="MF_01551"/>
    </source>
</evidence>
<feature type="binding site" evidence="6">
    <location>
        <position position="277"/>
    </location>
    <ligand>
        <name>S-adenosyl-L-methionine</name>
        <dbReference type="ChEBI" id="CHEBI:59789"/>
    </ligand>
</feature>
<dbReference type="EMBL" id="CP104694">
    <property type="protein sequence ID" value="UXI67658.1"/>
    <property type="molecule type" value="Genomic_DNA"/>
</dbReference>
<proteinExistence type="inferred from homology"/>
<name>A0ABY6BC84_9GAMM</name>
<keyword evidence="3 6" id="KW-0489">Methyltransferase</keyword>
<dbReference type="HAMAP" id="MF_01551">
    <property type="entry name" value="23SrRNA_methyltr_M"/>
    <property type="match status" value="1"/>
</dbReference>
<feature type="domain" description="RlmM ferredoxin-like" evidence="8">
    <location>
        <begin position="8"/>
        <end position="75"/>
    </location>
</feature>
<comment type="subcellular location">
    <subcellularLocation>
        <location evidence="6">Cytoplasm</location>
    </subcellularLocation>
</comment>
<feature type="active site" description="Proton acceptor" evidence="6">
    <location>
        <position position="306"/>
    </location>
</feature>
<dbReference type="Gene3D" id="3.30.2300.20">
    <property type="match status" value="1"/>
</dbReference>
<evidence type="ECO:0000256" key="3">
    <source>
        <dbReference type="ARBA" id="ARBA00022603"/>
    </source>
</evidence>
<accession>A0ABY6BC84</accession>
<keyword evidence="5 6" id="KW-0949">S-adenosyl-L-methionine</keyword>
<dbReference type="Pfam" id="PF01728">
    <property type="entry name" value="FtsJ"/>
    <property type="match status" value="1"/>
</dbReference>
<keyword evidence="11" id="KW-1185">Reference proteome</keyword>
<comment type="catalytic activity">
    <reaction evidence="6">
        <text>cytidine(2498) in 23S rRNA + S-adenosyl-L-methionine = 2'-O-methylcytidine(2498) in 23S rRNA + S-adenosyl-L-homocysteine + H(+)</text>
        <dbReference type="Rhea" id="RHEA:42788"/>
        <dbReference type="Rhea" id="RHEA-COMP:10244"/>
        <dbReference type="Rhea" id="RHEA-COMP:10245"/>
        <dbReference type="ChEBI" id="CHEBI:15378"/>
        <dbReference type="ChEBI" id="CHEBI:57856"/>
        <dbReference type="ChEBI" id="CHEBI:59789"/>
        <dbReference type="ChEBI" id="CHEBI:74495"/>
        <dbReference type="ChEBI" id="CHEBI:82748"/>
        <dbReference type="EC" id="2.1.1.186"/>
    </reaction>
</comment>
<dbReference type="GO" id="GO:0032259">
    <property type="term" value="P:methylation"/>
    <property type="evidence" value="ECO:0007669"/>
    <property type="project" value="UniProtKB-KW"/>
</dbReference>
<feature type="binding site" evidence="6">
    <location>
        <position position="241"/>
    </location>
    <ligand>
        <name>S-adenosyl-L-methionine</name>
        <dbReference type="ChEBI" id="CHEBI:59789"/>
    </ligand>
</feature>
<feature type="domain" description="Ribosomal RNA large subunit methyltransferase M THUMP-like" evidence="9">
    <location>
        <begin position="89"/>
        <end position="163"/>
    </location>
</feature>
<feature type="binding site" evidence="6">
    <location>
        <begin position="222"/>
        <end position="225"/>
    </location>
    <ligand>
        <name>S-adenosyl-L-methionine</name>
        <dbReference type="ChEBI" id="CHEBI:59789"/>
    </ligand>
</feature>
<keyword evidence="2 6" id="KW-0698">rRNA processing</keyword>
<comment type="similarity">
    <text evidence="6">Belongs to the class I-like SAM-binding methyltransferase superfamily. RNA methyltransferase RlmE family. RlmM subfamily.</text>
</comment>
<organism evidence="10 11">
    <name type="scientific">Tahibacter amnicola</name>
    <dbReference type="NCBI Taxonomy" id="2976241"/>
    <lineage>
        <taxon>Bacteria</taxon>
        <taxon>Pseudomonadati</taxon>
        <taxon>Pseudomonadota</taxon>
        <taxon>Gammaproteobacteria</taxon>
        <taxon>Lysobacterales</taxon>
        <taxon>Rhodanobacteraceae</taxon>
        <taxon>Tahibacter</taxon>
    </lineage>
</organism>
<evidence type="ECO:0000256" key="4">
    <source>
        <dbReference type="ARBA" id="ARBA00022679"/>
    </source>
</evidence>
<keyword evidence="1 6" id="KW-0963">Cytoplasm</keyword>
<comment type="function">
    <text evidence="6">Catalyzes the 2'-O-methylation at nucleotide C2498 in 23S rRNA.</text>
</comment>
<dbReference type="SUPFAM" id="SSF53335">
    <property type="entry name" value="S-adenosyl-L-methionine-dependent methyltransferases"/>
    <property type="match status" value="1"/>
</dbReference>
<feature type="binding site" evidence="6">
    <location>
        <position position="189"/>
    </location>
    <ligand>
        <name>S-adenosyl-L-methionine</name>
        <dbReference type="ChEBI" id="CHEBI:59789"/>
    </ligand>
</feature>
<evidence type="ECO:0000259" key="7">
    <source>
        <dbReference type="Pfam" id="PF01728"/>
    </source>
</evidence>